<dbReference type="InterPro" id="IPR023596">
    <property type="entry name" value="Peptidase_PrsW_arch/bac"/>
</dbReference>
<keyword evidence="12" id="KW-1185">Reference proteome</keyword>
<dbReference type="InterPro" id="IPR026898">
    <property type="entry name" value="PrsW"/>
</dbReference>
<dbReference type="Proteomes" id="UP000198779">
    <property type="component" value="Unassembled WGS sequence"/>
</dbReference>
<dbReference type="PANTHER" id="PTHR36844">
    <property type="entry name" value="PROTEASE PRSW"/>
    <property type="match status" value="1"/>
</dbReference>
<dbReference type="GO" id="GO:0008233">
    <property type="term" value="F:peptidase activity"/>
    <property type="evidence" value="ECO:0007669"/>
    <property type="project" value="UniProtKB-KW"/>
</dbReference>
<evidence type="ECO:0000256" key="3">
    <source>
        <dbReference type="ARBA" id="ARBA00018997"/>
    </source>
</evidence>
<comment type="similarity">
    <text evidence="2">Belongs to the protease PrsW family.</text>
</comment>
<evidence type="ECO:0000256" key="10">
    <source>
        <dbReference type="SAM" id="Phobius"/>
    </source>
</evidence>
<sequence length="239" mass="26396">MTIIIMLVAALLPAVLLWLYVWKKDPQKEPTSWLVKATLLGVALCIPVAILEMGIETVLFGVDGGPTNLADTTIMAFFVAAIPEESFKLLALWLILRKNPFFDEHFDGIVYAVCIGLGFAAMENVLYVFNDEEWVTVAIGRALLAVPGHYAFAILMGFYFSIYRFVDKSPKIAVCILLVPVLAHGIYDSLAMSSIVDPSIGGISVLVLIYFCVKMHKVARKKLLALKEVDKCDNESSFT</sequence>
<dbReference type="GO" id="GO:0006508">
    <property type="term" value="P:proteolysis"/>
    <property type="evidence" value="ECO:0007669"/>
    <property type="project" value="UniProtKB-KW"/>
</dbReference>
<dbReference type="EMBL" id="FNCQ01000010">
    <property type="protein sequence ID" value="SDG80933.1"/>
    <property type="molecule type" value="Genomic_DNA"/>
</dbReference>
<evidence type="ECO:0000256" key="5">
    <source>
        <dbReference type="ARBA" id="ARBA00022670"/>
    </source>
</evidence>
<dbReference type="PIRSF" id="PIRSF016933">
    <property type="entry name" value="PrsW"/>
    <property type="match status" value="1"/>
</dbReference>
<keyword evidence="5" id="KW-0645">Protease</keyword>
<dbReference type="Pfam" id="PF13367">
    <property type="entry name" value="PrsW-protease"/>
    <property type="match status" value="1"/>
</dbReference>
<keyword evidence="8 10" id="KW-1133">Transmembrane helix</keyword>
<evidence type="ECO:0000256" key="6">
    <source>
        <dbReference type="ARBA" id="ARBA00022692"/>
    </source>
</evidence>
<comment type="subcellular location">
    <subcellularLocation>
        <location evidence="1">Cell membrane</location>
        <topology evidence="1">Multi-pass membrane protein</topology>
    </subcellularLocation>
</comment>
<accession>A0A1G7X9Z4</accession>
<feature type="transmembrane region" description="Helical" evidence="10">
    <location>
        <begin position="34"/>
        <end position="55"/>
    </location>
</feature>
<keyword evidence="9 10" id="KW-0472">Membrane</keyword>
<evidence type="ECO:0000256" key="9">
    <source>
        <dbReference type="ARBA" id="ARBA00023136"/>
    </source>
</evidence>
<evidence type="ECO:0000256" key="1">
    <source>
        <dbReference type="ARBA" id="ARBA00004651"/>
    </source>
</evidence>
<feature type="transmembrane region" description="Helical" evidence="10">
    <location>
        <begin position="75"/>
        <end position="96"/>
    </location>
</feature>
<dbReference type="AlphaFoldDB" id="A0A1G7X9Z4"/>
<feature type="transmembrane region" description="Helical" evidence="10">
    <location>
        <begin position="135"/>
        <end position="160"/>
    </location>
</feature>
<feature type="transmembrane region" description="Helical" evidence="10">
    <location>
        <begin position="172"/>
        <end position="189"/>
    </location>
</feature>
<evidence type="ECO:0000313" key="11">
    <source>
        <dbReference type="EMBL" id="SDG80933.1"/>
    </source>
</evidence>
<feature type="transmembrane region" description="Helical" evidence="10">
    <location>
        <begin position="108"/>
        <end position="129"/>
    </location>
</feature>
<evidence type="ECO:0000256" key="2">
    <source>
        <dbReference type="ARBA" id="ARBA00009165"/>
    </source>
</evidence>
<keyword evidence="7" id="KW-0378">Hydrolase</keyword>
<evidence type="ECO:0000313" key="12">
    <source>
        <dbReference type="Proteomes" id="UP000198779"/>
    </source>
</evidence>
<dbReference type="GO" id="GO:0005886">
    <property type="term" value="C:plasma membrane"/>
    <property type="evidence" value="ECO:0007669"/>
    <property type="project" value="UniProtKB-SubCell"/>
</dbReference>
<keyword evidence="4" id="KW-1003">Cell membrane</keyword>
<dbReference type="RefSeq" id="WP_091817841.1">
    <property type="nucleotide sequence ID" value="NZ_FNCQ01000010.1"/>
</dbReference>
<dbReference type="PANTHER" id="PTHR36844:SF1">
    <property type="entry name" value="PROTEASE PRSW"/>
    <property type="match status" value="1"/>
</dbReference>
<name>A0A1G7X9Z4_9BACT</name>
<feature type="transmembrane region" description="Helical" evidence="10">
    <location>
        <begin position="195"/>
        <end position="213"/>
    </location>
</feature>
<reference evidence="12" key="1">
    <citation type="submission" date="2016-10" db="EMBL/GenBank/DDBJ databases">
        <authorList>
            <person name="Varghese N."/>
            <person name="Submissions S."/>
        </authorList>
    </citation>
    <scope>NUCLEOTIDE SEQUENCE [LARGE SCALE GENOMIC DNA]</scope>
    <source>
        <strain evidence="12">BP1-148</strain>
    </source>
</reference>
<evidence type="ECO:0000256" key="4">
    <source>
        <dbReference type="ARBA" id="ARBA00022475"/>
    </source>
</evidence>
<dbReference type="STRING" id="645274.SAMN04487901_11020"/>
<evidence type="ECO:0000256" key="7">
    <source>
        <dbReference type="ARBA" id="ARBA00022801"/>
    </source>
</evidence>
<organism evidence="11 12">
    <name type="scientific">Prevotella communis</name>
    <dbReference type="NCBI Taxonomy" id="2913614"/>
    <lineage>
        <taxon>Bacteria</taxon>
        <taxon>Pseudomonadati</taxon>
        <taxon>Bacteroidota</taxon>
        <taxon>Bacteroidia</taxon>
        <taxon>Bacteroidales</taxon>
        <taxon>Prevotellaceae</taxon>
        <taxon>Prevotella</taxon>
    </lineage>
</organism>
<evidence type="ECO:0000256" key="8">
    <source>
        <dbReference type="ARBA" id="ARBA00022989"/>
    </source>
</evidence>
<gene>
    <name evidence="11" type="ORF">SAMN04487901_11020</name>
</gene>
<protein>
    <recommendedName>
        <fullName evidence="3">Protease PrsW</fullName>
    </recommendedName>
</protein>
<proteinExistence type="inferred from homology"/>
<keyword evidence="6 10" id="KW-0812">Transmembrane</keyword>
<feature type="transmembrane region" description="Helical" evidence="10">
    <location>
        <begin position="6"/>
        <end position="22"/>
    </location>
</feature>